<dbReference type="SUPFAM" id="SSF54001">
    <property type="entry name" value="Cysteine proteinases"/>
    <property type="match status" value="1"/>
</dbReference>
<dbReference type="InterPro" id="IPR038765">
    <property type="entry name" value="Papain-like_cys_pep_sf"/>
</dbReference>
<sequence>MIIVPVLVDHIWCAYMFDSHGCTVHVFDRAHAESRHQAHMEIFKILHDSLSSCLEHFFKGWSLKPFDSWYLNYPSLGPVVSKPNDSGIVMLHYARNFNGGQLNEQVTKDNILSIRLSMFADILMLDGNEAKLPALVLKFLPK</sequence>
<reference evidence="1" key="1">
    <citation type="submission" date="2020-05" db="EMBL/GenBank/DDBJ databases">
        <title>WGS assembly of Panicum virgatum.</title>
        <authorList>
            <person name="Lovell J.T."/>
            <person name="Jenkins J."/>
            <person name="Shu S."/>
            <person name="Juenger T.E."/>
            <person name="Schmutz J."/>
        </authorList>
    </citation>
    <scope>NUCLEOTIDE SEQUENCE</scope>
    <source>
        <strain evidence="1">AP13</strain>
    </source>
</reference>
<accession>A0A8T0SDI7</accession>
<evidence type="ECO:0000313" key="2">
    <source>
        <dbReference type="Proteomes" id="UP000823388"/>
    </source>
</evidence>
<name>A0A8T0SDI7_PANVG</name>
<organism evidence="1 2">
    <name type="scientific">Panicum virgatum</name>
    <name type="common">Blackwell switchgrass</name>
    <dbReference type="NCBI Taxonomy" id="38727"/>
    <lineage>
        <taxon>Eukaryota</taxon>
        <taxon>Viridiplantae</taxon>
        <taxon>Streptophyta</taxon>
        <taxon>Embryophyta</taxon>
        <taxon>Tracheophyta</taxon>
        <taxon>Spermatophyta</taxon>
        <taxon>Magnoliopsida</taxon>
        <taxon>Liliopsida</taxon>
        <taxon>Poales</taxon>
        <taxon>Poaceae</taxon>
        <taxon>PACMAD clade</taxon>
        <taxon>Panicoideae</taxon>
        <taxon>Panicodae</taxon>
        <taxon>Paniceae</taxon>
        <taxon>Panicinae</taxon>
        <taxon>Panicum</taxon>
        <taxon>Panicum sect. Hiantes</taxon>
    </lineage>
</organism>
<protein>
    <recommendedName>
        <fullName evidence="3">Ubiquitin-like protease family profile domain-containing protein</fullName>
    </recommendedName>
</protein>
<keyword evidence="2" id="KW-1185">Reference proteome</keyword>
<dbReference type="EMBL" id="CM029045">
    <property type="protein sequence ID" value="KAG2596267.1"/>
    <property type="molecule type" value="Genomic_DNA"/>
</dbReference>
<dbReference type="Gene3D" id="3.40.395.10">
    <property type="entry name" value="Adenoviral Proteinase, Chain A"/>
    <property type="match status" value="1"/>
</dbReference>
<evidence type="ECO:0008006" key="3">
    <source>
        <dbReference type="Google" id="ProtNLM"/>
    </source>
</evidence>
<dbReference type="AlphaFoldDB" id="A0A8T0SDI7"/>
<proteinExistence type="predicted"/>
<dbReference type="Proteomes" id="UP000823388">
    <property type="component" value="Chromosome 5K"/>
</dbReference>
<comment type="caution">
    <text evidence="1">The sequence shown here is derived from an EMBL/GenBank/DDBJ whole genome shotgun (WGS) entry which is preliminary data.</text>
</comment>
<evidence type="ECO:0000313" key="1">
    <source>
        <dbReference type="EMBL" id="KAG2596267.1"/>
    </source>
</evidence>
<gene>
    <name evidence="1" type="ORF">PVAP13_5KG150207</name>
</gene>